<dbReference type="Gene3D" id="3.40.50.1110">
    <property type="entry name" value="SGNH hydrolase"/>
    <property type="match status" value="1"/>
</dbReference>
<feature type="signal peptide" evidence="1">
    <location>
        <begin position="1"/>
        <end position="29"/>
    </location>
</feature>
<evidence type="ECO:0000256" key="1">
    <source>
        <dbReference type="SAM" id="SignalP"/>
    </source>
</evidence>
<dbReference type="EMBL" id="BSDI01000005">
    <property type="protein sequence ID" value="GLH96024.1"/>
    <property type="molecule type" value="Genomic_DNA"/>
</dbReference>
<name>A0ABQ5QNP8_9ACTN</name>
<dbReference type="RefSeq" id="WP_281893150.1">
    <property type="nucleotide sequence ID" value="NZ_BSDI01000005.1"/>
</dbReference>
<dbReference type="InterPro" id="IPR013830">
    <property type="entry name" value="SGNH_hydro"/>
</dbReference>
<keyword evidence="1" id="KW-0732">Signal</keyword>
<dbReference type="CDD" id="cd01823">
    <property type="entry name" value="SEST_like"/>
    <property type="match status" value="1"/>
</dbReference>
<gene>
    <name evidence="3" type="ORF">Pa4123_12970</name>
</gene>
<dbReference type="PANTHER" id="PTHR37981">
    <property type="entry name" value="LIPASE 2"/>
    <property type="match status" value="1"/>
</dbReference>
<proteinExistence type="predicted"/>
<reference evidence="3" key="1">
    <citation type="submission" date="2022-12" db="EMBL/GenBank/DDBJ databases">
        <title>New Phytohabitans aurantiacus sp. RD004123 nov., an actinomycete isolated from soil.</title>
        <authorList>
            <person name="Triningsih D.W."/>
            <person name="Harunari E."/>
            <person name="Igarashi Y."/>
        </authorList>
    </citation>
    <scope>NUCLEOTIDE SEQUENCE</scope>
    <source>
        <strain evidence="3">RD004123</strain>
    </source>
</reference>
<sequence>MVGHRTRTRPLWIVASLALAAAVSGAGTAAIATATGPDAGTWTAAEVSEQVRTAEVSEGGYVALGDSYTSGPGIPDERPDAGTCDRSTSNYPALVAAALRPAAFADVSCSGAVTGDITGPRGGTPPQVDALGPDTTLVTLGVGGNDAGFAPAVATCVVLGLLDAEGAPCNAHFTSGGGDRLAAGIDAVGPKLGAVLAEVRERAPRATVLVVGYPALLPEAKDRCTVDQPIATGDVPYLRSLNVRLNKVLADQAAAAGATFVDTFASSAGHDACQAPGTRFVEGILGAEGAIPVHPNALGMRDMADQVLAALGR</sequence>
<dbReference type="PANTHER" id="PTHR37981:SF1">
    <property type="entry name" value="SGNH HYDROLASE-TYPE ESTERASE DOMAIN-CONTAINING PROTEIN"/>
    <property type="match status" value="1"/>
</dbReference>
<feature type="domain" description="SGNH hydrolase-type esterase" evidence="2">
    <location>
        <begin position="63"/>
        <end position="301"/>
    </location>
</feature>
<protein>
    <submittedName>
        <fullName evidence="3">Lipase</fullName>
    </submittedName>
</protein>
<organism evidence="3 4">
    <name type="scientific">Phytohabitans aurantiacus</name>
    <dbReference type="NCBI Taxonomy" id="3016789"/>
    <lineage>
        <taxon>Bacteria</taxon>
        <taxon>Bacillati</taxon>
        <taxon>Actinomycetota</taxon>
        <taxon>Actinomycetes</taxon>
        <taxon>Micromonosporales</taxon>
        <taxon>Micromonosporaceae</taxon>
    </lineage>
</organism>
<evidence type="ECO:0000313" key="4">
    <source>
        <dbReference type="Proteomes" id="UP001144280"/>
    </source>
</evidence>
<evidence type="ECO:0000259" key="2">
    <source>
        <dbReference type="Pfam" id="PF13472"/>
    </source>
</evidence>
<accession>A0ABQ5QNP8</accession>
<evidence type="ECO:0000313" key="3">
    <source>
        <dbReference type="EMBL" id="GLH96024.1"/>
    </source>
</evidence>
<comment type="caution">
    <text evidence="3">The sequence shown here is derived from an EMBL/GenBank/DDBJ whole genome shotgun (WGS) entry which is preliminary data.</text>
</comment>
<dbReference type="InterPro" id="IPR036514">
    <property type="entry name" value="SGNH_hydro_sf"/>
</dbReference>
<dbReference type="InterPro" id="IPR037460">
    <property type="entry name" value="SEST-like"/>
</dbReference>
<dbReference type="SUPFAM" id="SSF52266">
    <property type="entry name" value="SGNH hydrolase"/>
    <property type="match status" value="1"/>
</dbReference>
<dbReference type="Proteomes" id="UP001144280">
    <property type="component" value="Unassembled WGS sequence"/>
</dbReference>
<dbReference type="Pfam" id="PF13472">
    <property type="entry name" value="Lipase_GDSL_2"/>
    <property type="match status" value="1"/>
</dbReference>
<keyword evidence="4" id="KW-1185">Reference proteome</keyword>
<feature type="chain" id="PRO_5045670552" evidence="1">
    <location>
        <begin position="30"/>
        <end position="313"/>
    </location>
</feature>